<evidence type="ECO:0000313" key="3">
    <source>
        <dbReference type="Proteomes" id="UP000638648"/>
    </source>
</evidence>
<feature type="compositionally biased region" description="Acidic residues" evidence="1">
    <location>
        <begin position="194"/>
        <end position="207"/>
    </location>
</feature>
<feature type="compositionally biased region" description="Basic and acidic residues" evidence="1">
    <location>
        <begin position="80"/>
        <end position="99"/>
    </location>
</feature>
<evidence type="ECO:0000256" key="1">
    <source>
        <dbReference type="SAM" id="MobiDB-lite"/>
    </source>
</evidence>
<evidence type="ECO:0000313" key="2">
    <source>
        <dbReference type="EMBL" id="MBE1608706.1"/>
    </source>
</evidence>
<keyword evidence="3" id="KW-1185">Reference proteome</keyword>
<reference evidence="2" key="1">
    <citation type="submission" date="2020-10" db="EMBL/GenBank/DDBJ databases">
        <title>Sequencing the genomes of 1000 actinobacteria strains.</title>
        <authorList>
            <person name="Klenk H.-P."/>
        </authorList>
    </citation>
    <scope>NUCLEOTIDE SEQUENCE</scope>
    <source>
        <strain evidence="2">DSM 45354</strain>
    </source>
</reference>
<organism evidence="2 3">
    <name type="scientific">Actinopolymorpha pittospori</name>
    <dbReference type="NCBI Taxonomy" id="648752"/>
    <lineage>
        <taxon>Bacteria</taxon>
        <taxon>Bacillati</taxon>
        <taxon>Actinomycetota</taxon>
        <taxon>Actinomycetes</taxon>
        <taxon>Propionibacteriales</taxon>
        <taxon>Actinopolymorphaceae</taxon>
        <taxon>Actinopolymorpha</taxon>
    </lineage>
</organism>
<accession>A0A927MXF6</accession>
<name>A0A927MXF6_9ACTN</name>
<dbReference type="RefSeq" id="WP_192752428.1">
    <property type="nucleotide sequence ID" value="NZ_BAABJL010000172.1"/>
</dbReference>
<protein>
    <submittedName>
        <fullName evidence="2">Uncharacterized protein</fullName>
    </submittedName>
</protein>
<sequence length="327" mass="35359">MEILVMSMLVAALVQRAAKDAWAGATGRTFPSQQYRLKRLELKATRAANSGQSPVRRPARDYFAGLWALAWDTQYQRQQRRWDERQDRWDRRRSGEHRDRGKPRPARDFAAAWWQTGPAQRWRNAWGRAAEKRKRKLGGAGEPADRQAGETDVPVAPVVPGPRSGGRKPETPPAEAQPEPAPLAPPRQPRDGGDDLADNPEASDDASDSPVPNEREGTEEMTVSTSTASPALASGEAPTLDAKQAFVQSYATVFPAIKVAFLNFANTLAVDEYGAGTQGAAVRAAEAVSAAEVAVAELAEIVCGAAVDIRDRAAAAGFEVGRDALRQ</sequence>
<feature type="region of interest" description="Disordered" evidence="1">
    <location>
        <begin position="80"/>
        <end position="235"/>
    </location>
</feature>
<proteinExistence type="predicted"/>
<comment type="caution">
    <text evidence="2">The sequence shown here is derived from an EMBL/GenBank/DDBJ whole genome shotgun (WGS) entry which is preliminary data.</text>
</comment>
<gene>
    <name evidence="2" type="ORF">HEB94_005554</name>
</gene>
<dbReference type="Proteomes" id="UP000638648">
    <property type="component" value="Unassembled WGS sequence"/>
</dbReference>
<dbReference type="AlphaFoldDB" id="A0A927MXF6"/>
<dbReference type="EMBL" id="JADBEM010000001">
    <property type="protein sequence ID" value="MBE1608706.1"/>
    <property type="molecule type" value="Genomic_DNA"/>
</dbReference>